<dbReference type="PROSITE" id="PS50082">
    <property type="entry name" value="WD_REPEATS_2"/>
    <property type="match status" value="1"/>
</dbReference>
<evidence type="ECO:0000313" key="7">
    <source>
        <dbReference type="Proteomes" id="UP001054945"/>
    </source>
</evidence>
<evidence type="ECO:0000256" key="3">
    <source>
        <dbReference type="ARBA" id="ARBA00022574"/>
    </source>
</evidence>
<keyword evidence="7" id="KW-1185">Reference proteome</keyword>
<feature type="repeat" description="WD" evidence="5">
    <location>
        <begin position="130"/>
        <end position="164"/>
    </location>
</feature>
<organism evidence="6 7">
    <name type="scientific">Caerostris extrusa</name>
    <name type="common">Bark spider</name>
    <name type="synonym">Caerostris bankana</name>
    <dbReference type="NCBI Taxonomy" id="172846"/>
    <lineage>
        <taxon>Eukaryota</taxon>
        <taxon>Metazoa</taxon>
        <taxon>Ecdysozoa</taxon>
        <taxon>Arthropoda</taxon>
        <taxon>Chelicerata</taxon>
        <taxon>Arachnida</taxon>
        <taxon>Araneae</taxon>
        <taxon>Araneomorphae</taxon>
        <taxon>Entelegynae</taxon>
        <taxon>Araneoidea</taxon>
        <taxon>Araneidae</taxon>
        <taxon>Caerostris</taxon>
    </lineage>
</organism>
<dbReference type="Gene3D" id="2.130.10.10">
    <property type="entry name" value="YVTN repeat-like/Quinoprotein amine dehydrogenase"/>
    <property type="match status" value="1"/>
</dbReference>
<dbReference type="GO" id="GO:0045504">
    <property type="term" value="F:dynein heavy chain binding"/>
    <property type="evidence" value="ECO:0007669"/>
    <property type="project" value="TreeGrafter"/>
</dbReference>
<sequence length="277" mass="30826">MVKFYYGIFQKKMILFLASTEIALFNHREPITGLHWILHYGVHNKIEFVSCSLDGKILIWKYEDGILKLDNGFLILAKQLPGNFLIKTSKENAEIGKVEGIFQCVFDSLVPASYTGFSPISLKSPINMGFERHKGQVTSVQFSPFSRNVFLSSGSDGELRIYSLLQPKPFLVLQLPNGGINAAQWSPIRPLVLSCICNNGRFHVWDLKSDGKSPVESLPLSIEKSYGLSIQNNKENPSLVATSSSDGTIQIWKLSGSVLIVETGEEMLLQALSKNID</sequence>
<dbReference type="GO" id="GO:0045503">
    <property type="term" value="F:dynein light chain binding"/>
    <property type="evidence" value="ECO:0007669"/>
    <property type="project" value="TreeGrafter"/>
</dbReference>
<dbReference type="AlphaFoldDB" id="A0AAV4QKR9"/>
<evidence type="ECO:0000256" key="5">
    <source>
        <dbReference type="PROSITE-ProRule" id="PRU00221"/>
    </source>
</evidence>
<dbReference type="SUPFAM" id="SSF50978">
    <property type="entry name" value="WD40 repeat-like"/>
    <property type="match status" value="1"/>
</dbReference>
<dbReference type="InterPro" id="IPR050687">
    <property type="entry name" value="Dynein_IC"/>
</dbReference>
<keyword evidence="4" id="KW-0677">Repeat</keyword>
<evidence type="ECO:0000256" key="1">
    <source>
        <dbReference type="ARBA" id="ARBA00004496"/>
    </source>
</evidence>
<keyword evidence="3 5" id="KW-0853">WD repeat</keyword>
<name>A0AAV4QKR9_CAEEX</name>
<dbReference type="PANTHER" id="PTHR12442">
    <property type="entry name" value="DYNEIN INTERMEDIATE CHAIN"/>
    <property type="match status" value="1"/>
</dbReference>
<protein>
    <submittedName>
        <fullName evidence="6">WD repeat-containing protein 34</fullName>
    </submittedName>
</protein>
<comment type="caution">
    <text evidence="6">The sequence shown here is derived from an EMBL/GenBank/DDBJ whole genome shotgun (WGS) entry which is preliminary data.</text>
</comment>
<dbReference type="SMART" id="SM00320">
    <property type="entry name" value="WD40"/>
    <property type="match status" value="4"/>
</dbReference>
<dbReference type="GO" id="GO:0005868">
    <property type="term" value="C:cytoplasmic dynein complex"/>
    <property type="evidence" value="ECO:0007669"/>
    <property type="project" value="TreeGrafter"/>
</dbReference>
<dbReference type="InterPro" id="IPR015943">
    <property type="entry name" value="WD40/YVTN_repeat-like_dom_sf"/>
</dbReference>
<proteinExistence type="predicted"/>
<comment type="subcellular location">
    <subcellularLocation>
        <location evidence="1">Cytoplasm</location>
    </subcellularLocation>
</comment>
<accession>A0AAV4QKR9</accession>
<evidence type="ECO:0000256" key="4">
    <source>
        <dbReference type="ARBA" id="ARBA00022737"/>
    </source>
</evidence>
<evidence type="ECO:0000313" key="6">
    <source>
        <dbReference type="EMBL" id="GIY08837.1"/>
    </source>
</evidence>
<reference evidence="6 7" key="1">
    <citation type="submission" date="2021-06" db="EMBL/GenBank/DDBJ databases">
        <title>Caerostris extrusa draft genome.</title>
        <authorList>
            <person name="Kono N."/>
            <person name="Arakawa K."/>
        </authorList>
    </citation>
    <scope>NUCLEOTIDE SEQUENCE [LARGE SCALE GENOMIC DNA]</scope>
</reference>
<dbReference type="InterPro" id="IPR036322">
    <property type="entry name" value="WD40_repeat_dom_sf"/>
</dbReference>
<evidence type="ECO:0000256" key="2">
    <source>
        <dbReference type="ARBA" id="ARBA00022490"/>
    </source>
</evidence>
<dbReference type="InterPro" id="IPR001680">
    <property type="entry name" value="WD40_rpt"/>
</dbReference>
<dbReference type="Pfam" id="PF00400">
    <property type="entry name" value="WD40"/>
    <property type="match status" value="4"/>
</dbReference>
<dbReference type="Proteomes" id="UP001054945">
    <property type="component" value="Unassembled WGS sequence"/>
</dbReference>
<keyword evidence="2" id="KW-0963">Cytoplasm</keyword>
<gene>
    <name evidence="6" type="primary">Wdr34</name>
    <name evidence="6" type="ORF">CEXT_98311</name>
</gene>
<dbReference type="PANTHER" id="PTHR12442:SF26">
    <property type="entry name" value="CYTOPLASMIC DYNEIN 2 INTERMEDIATE CHAIN 2"/>
    <property type="match status" value="1"/>
</dbReference>
<dbReference type="GO" id="GO:0097014">
    <property type="term" value="C:ciliary plasm"/>
    <property type="evidence" value="ECO:0007669"/>
    <property type="project" value="TreeGrafter"/>
</dbReference>
<dbReference type="GO" id="GO:0042073">
    <property type="term" value="P:intraciliary transport"/>
    <property type="evidence" value="ECO:0007669"/>
    <property type="project" value="TreeGrafter"/>
</dbReference>
<dbReference type="EMBL" id="BPLR01006299">
    <property type="protein sequence ID" value="GIY08837.1"/>
    <property type="molecule type" value="Genomic_DNA"/>
</dbReference>